<reference evidence="6" key="1">
    <citation type="journal article" date="2023" name="Plant Biotechnol. J.">
        <title>Chromosome-level wild Hevea brasiliensis genome provides new tools for genomic-assisted breeding and valuable loci to elevate rubber yield.</title>
        <authorList>
            <person name="Cheng H."/>
            <person name="Song X."/>
            <person name="Hu Y."/>
            <person name="Wu T."/>
            <person name="Yang Q."/>
            <person name="An Z."/>
            <person name="Feng S."/>
            <person name="Deng Z."/>
            <person name="Wu W."/>
            <person name="Zeng X."/>
            <person name="Tu M."/>
            <person name="Wang X."/>
            <person name="Huang H."/>
        </authorList>
    </citation>
    <scope>NUCLEOTIDE SEQUENCE</scope>
    <source>
        <strain evidence="6">MT/VB/25A 57/8</strain>
    </source>
</reference>
<evidence type="ECO:0000256" key="4">
    <source>
        <dbReference type="SAM" id="MobiDB-lite"/>
    </source>
</evidence>
<evidence type="ECO:0000256" key="3">
    <source>
        <dbReference type="ARBA" id="ARBA00022833"/>
    </source>
</evidence>
<evidence type="ECO:0000313" key="6">
    <source>
        <dbReference type="EMBL" id="KAJ9148185.1"/>
    </source>
</evidence>
<keyword evidence="3" id="KW-0862">Zinc</keyword>
<feature type="compositionally biased region" description="Polar residues" evidence="4">
    <location>
        <begin position="33"/>
        <end position="53"/>
    </location>
</feature>
<protein>
    <recommendedName>
        <fullName evidence="5">RING-CH-type domain-containing protein</fullName>
    </recommendedName>
</protein>
<dbReference type="InterPro" id="IPR013083">
    <property type="entry name" value="Znf_RING/FYVE/PHD"/>
</dbReference>
<gene>
    <name evidence="6" type="ORF">P3X46_030264</name>
</gene>
<dbReference type="PANTHER" id="PTHR46214">
    <property type="entry name" value="ZINC FINGER, RING-CH-TYPE"/>
    <property type="match status" value="1"/>
</dbReference>
<keyword evidence="1" id="KW-0479">Metal-binding</keyword>
<evidence type="ECO:0000256" key="1">
    <source>
        <dbReference type="ARBA" id="ARBA00022723"/>
    </source>
</evidence>
<keyword evidence="7" id="KW-1185">Reference proteome</keyword>
<evidence type="ECO:0000313" key="7">
    <source>
        <dbReference type="Proteomes" id="UP001174677"/>
    </source>
</evidence>
<dbReference type="Proteomes" id="UP001174677">
    <property type="component" value="Chromosome 16"/>
</dbReference>
<dbReference type="SMART" id="SM00744">
    <property type="entry name" value="RINGv"/>
    <property type="match status" value="1"/>
</dbReference>
<feature type="compositionally biased region" description="Polar residues" evidence="4">
    <location>
        <begin position="1"/>
        <end position="20"/>
    </location>
</feature>
<dbReference type="SUPFAM" id="SSF57850">
    <property type="entry name" value="RING/U-box"/>
    <property type="match status" value="1"/>
</dbReference>
<sequence length="184" mass="20142">MQNDGSNKASTTTGSNQCGNLLSPELDLEKQDNPQLLPQLGSNGAVSESSTLEPNPTILTIIVSNADSHVDPSKEELPSVDSPKKGYLSRTASSHEQCRVCQQEREEVLIDLGCKCKGGLAKAHRSCIDTWFHTRGSNKCEICQQTTGFGGLTQPSDHEILKEVVLVHFGWHSQFLLVVSCWMF</sequence>
<organism evidence="6 7">
    <name type="scientific">Hevea brasiliensis</name>
    <name type="common">Para rubber tree</name>
    <name type="synonym">Siphonia brasiliensis</name>
    <dbReference type="NCBI Taxonomy" id="3981"/>
    <lineage>
        <taxon>Eukaryota</taxon>
        <taxon>Viridiplantae</taxon>
        <taxon>Streptophyta</taxon>
        <taxon>Embryophyta</taxon>
        <taxon>Tracheophyta</taxon>
        <taxon>Spermatophyta</taxon>
        <taxon>Magnoliopsida</taxon>
        <taxon>eudicotyledons</taxon>
        <taxon>Gunneridae</taxon>
        <taxon>Pentapetalae</taxon>
        <taxon>rosids</taxon>
        <taxon>fabids</taxon>
        <taxon>Malpighiales</taxon>
        <taxon>Euphorbiaceae</taxon>
        <taxon>Crotonoideae</taxon>
        <taxon>Micrandreae</taxon>
        <taxon>Hevea</taxon>
    </lineage>
</organism>
<keyword evidence="2" id="KW-0863">Zinc-finger</keyword>
<name>A0ABQ9KXT4_HEVBR</name>
<feature type="region of interest" description="Disordered" evidence="4">
    <location>
        <begin position="1"/>
        <end position="53"/>
    </location>
</feature>
<accession>A0ABQ9KXT4</accession>
<dbReference type="InterPro" id="IPR011016">
    <property type="entry name" value="Znf_RING-CH"/>
</dbReference>
<evidence type="ECO:0000256" key="2">
    <source>
        <dbReference type="ARBA" id="ARBA00022771"/>
    </source>
</evidence>
<dbReference type="EMBL" id="JARPOI010000016">
    <property type="protein sequence ID" value="KAJ9148185.1"/>
    <property type="molecule type" value="Genomic_DNA"/>
</dbReference>
<comment type="caution">
    <text evidence="6">The sequence shown here is derived from an EMBL/GenBank/DDBJ whole genome shotgun (WGS) entry which is preliminary data.</text>
</comment>
<dbReference type="PROSITE" id="PS51292">
    <property type="entry name" value="ZF_RING_CH"/>
    <property type="match status" value="1"/>
</dbReference>
<dbReference type="Pfam" id="PF12906">
    <property type="entry name" value="RINGv"/>
    <property type="match status" value="1"/>
</dbReference>
<dbReference type="Gene3D" id="3.30.40.10">
    <property type="entry name" value="Zinc/RING finger domain, C3HC4 (zinc finger)"/>
    <property type="match status" value="1"/>
</dbReference>
<feature type="domain" description="RING-CH-type" evidence="5">
    <location>
        <begin position="90"/>
        <end position="150"/>
    </location>
</feature>
<evidence type="ECO:0000259" key="5">
    <source>
        <dbReference type="PROSITE" id="PS51292"/>
    </source>
</evidence>
<dbReference type="PANTHER" id="PTHR46214:SF16">
    <property type="entry name" value="OS10G0481450 PROTEIN"/>
    <property type="match status" value="1"/>
</dbReference>
<proteinExistence type="predicted"/>